<dbReference type="Proteomes" id="UP001186944">
    <property type="component" value="Unassembled WGS sequence"/>
</dbReference>
<organism evidence="1 2">
    <name type="scientific">Pinctada imbricata</name>
    <name type="common">Atlantic pearl-oyster</name>
    <name type="synonym">Pinctada martensii</name>
    <dbReference type="NCBI Taxonomy" id="66713"/>
    <lineage>
        <taxon>Eukaryota</taxon>
        <taxon>Metazoa</taxon>
        <taxon>Spiralia</taxon>
        <taxon>Lophotrochozoa</taxon>
        <taxon>Mollusca</taxon>
        <taxon>Bivalvia</taxon>
        <taxon>Autobranchia</taxon>
        <taxon>Pteriomorphia</taxon>
        <taxon>Pterioida</taxon>
        <taxon>Pterioidea</taxon>
        <taxon>Pteriidae</taxon>
        <taxon>Pinctada</taxon>
    </lineage>
</organism>
<reference evidence="1" key="1">
    <citation type="submission" date="2019-08" db="EMBL/GenBank/DDBJ databases">
        <title>The improved chromosome-level genome for the pearl oyster Pinctada fucata martensii using PacBio sequencing and Hi-C.</title>
        <authorList>
            <person name="Zheng Z."/>
        </authorList>
    </citation>
    <scope>NUCLEOTIDE SEQUENCE</scope>
    <source>
        <strain evidence="1">ZZ-2019</strain>
        <tissue evidence="1">Adductor muscle</tissue>
    </source>
</reference>
<dbReference type="InterPro" id="IPR043502">
    <property type="entry name" value="DNA/RNA_pol_sf"/>
</dbReference>
<dbReference type="Gene3D" id="3.10.10.10">
    <property type="entry name" value="HIV Type 1 Reverse Transcriptase, subunit A, domain 1"/>
    <property type="match status" value="1"/>
</dbReference>
<dbReference type="InterPro" id="IPR008042">
    <property type="entry name" value="Retrotrans_Pao"/>
</dbReference>
<protein>
    <recommendedName>
        <fullName evidence="3">Reverse transcriptase domain-containing protein</fullName>
    </recommendedName>
</protein>
<dbReference type="Pfam" id="PF05380">
    <property type="entry name" value="Peptidase_A17"/>
    <property type="match status" value="1"/>
</dbReference>
<dbReference type="EMBL" id="VSWD01000014">
    <property type="protein sequence ID" value="KAK3083403.1"/>
    <property type="molecule type" value="Genomic_DNA"/>
</dbReference>
<comment type="caution">
    <text evidence="1">The sequence shown here is derived from an EMBL/GenBank/DDBJ whole genome shotgun (WGS) entry which is preliminary data.</text>
</comment>
<sequence length="600" mass="68056">MIDDQSDQCLALSEFFNQFGENGAEMTYSLETCAGKFNTSGRLGTGYAIQSLDGEHTLRLPTILECNDIPQNKNEIPSPDILHHYDHLCDLVDSIPPIALGHPTTINNACNIELLIGRDLVESHFILEHRIGKPYAQKLPLGWVIIGNVCLDKTHAPSKVNVNKTAILPNGRPTILEPCENAFAVKSDHFFNRSSHDEKPGLSIEDRKFIDIMDSGFTMSDEGKWTAPLPFRYPRPTLDNNRSLAMKRALSFDKNLQFNETKAAHVVEFMTKIFERGHAEIAPEVPPNKEIRYLPLFGVYHPKKPENVRVFFDSSAKFHGTSLNDVLLTGPDLCNSLLGILLRFRKEKVGVTVDVEQMFHNFKVNTDHRDYLRFLWHENNDLSKPLVDHRMTVHTFGNGPSPAVATYGMRKSVQNADPDVQEFICRNFYVDDGLISCASPEEAISLVKRSQRTLKENGDLRLHKVVSNCRDVLDAFSQDDLAKNLKELDFGNETLPVQRSLGLLWDTEGDFFTFKTAVDDKPFTRRGVLSVINSIYDPIGFVAPIVITGRLMMRELMSLTKNTDWDEPLPPLLRDLWNKWVNSLRDLEHVHIDRQYLGTS</sequence>
<dbReference type="AlphaFoldDB" id="A0AA89BV30"/>
<dbReference type="PANTHER" id="PTHR47331:SF6">
    <property type="entry name" value="DOUBLECORTIN DOMAIN-CONTAINING PROTEIN"/>
    <property type="match status" value="1"/>
</dbReference>
<name>A0AA89BV30_PINIB</name>
<dbReference type="Gene3D" id="3.30.70.270">
    <property type="match status" value="1"/>
</dbReference>
<evidence type="ECO:0008006" key="3">
    <source>
        <dbReference type="Google" id="ProtNLM"/>
    </source>
</evidence>
<gene>
    <name evidence="1" type="ORF">FSP39_021770</name>
</gene>
<keyword evidence="2" id="KW-1185">Reference proteome</keyword>
<dbReference type="SUPFAM" id="SSF56672">
    <property type="entry name" value="DNA/RNA polymerases"/>
    <property type="match status" value="1"/>
</dbReference>
<dbReference type="PANTHER" id="PTHR47331">
    <property type="entry name" value="PHD-TYPE DOMAIN-CONTAINING PROTEIN"/>
    <property type="match status" value="1"/>
</dbReference>
<evidence type="ECO:0000313" key="1">
    <source>
        <dbReference type="EMBL" id="KAK3083403.1"/>
    </source>
</evidence>
<evidence type="ECO:0000313" key="2">
    <source>
        <dbReference type="Proteomes" id="UP001186944"/>
    </source>
</evidence>
<dbReference type="InterPro" id="IPR043128">
    <property type="entry name" value="Rev_trsase/Diguanyl_cyclase"/>
</dbReference>
<accession>A0AA89BV30</accession>
<proteinExistence type="predicted"/>